<gene>
    <name evidence="2" type="ORF">OLC1_LOCUS10770</name>
</gene>
<feature type="region of interest" description="Disordered" evidence="1">
    <location>
        <begin position="87"/>
        <end position="106"/>
    </location>
</feature>
<evidence type="ECO:0000313" key="2">
    <source>
        <dbReference type="EMBL" id="CAI9101104.1"/>
    </source>
</evidence>
<dbReference type="Proteomes" id="UP001161247">
    <property type="component" value="Chromosome 4"/>
</dbReference>
<dbReference type="PANTHER" id="PTHR34962">
    <property type="entry name" value="EMBRYO DEFECTIVE 1703-RELATED"/>
    <property type="match status" value="1"/>
</dbReference>
<sequence length="1078" mass="122383">MASTIRLSYCHRHHHPSSFTAFSPEFAFKSWKNKKNKSSSIKKASSFPLHFPLSSPPFSRLRISARFRPHRPYSSSSNRRQNYLRKKLTQQQPPPPQQQQQVSSDTSILHNNESHLDGFIIPDKRWHLDEGNATGGGVGLSPDMETKPNGNLLFDKLERWVEEQYKNLDNFGEKRKNPDDVIECAQSCSTEMKQDGNAATSIGKFVLHDMIQGVNVKPVLHSSILSRFGMTTACCIFLVLAVKKLLFSTADVETKQQEYTSFEKEMMRRKLKSRMERQRKIKGSVEVIQDSARSVSTSVEKPQLDRQELTNSILRAGESSFSSQGVIPVDHQETVDIQVMATQSREIENGDSLGDSIHAERNHKHGQIAEVPQMDIQVGSEGLTNDCTYKLKVENGIIVDEASTKNGWTGGSNFIEMKTHDDEIEGLETDMEDIKLDVNGTDSVEFDEQSEALRKQNYYAMRNGSSVRKKFKVIGSVKEAREYLSKNRTNEEPIVLNAARTAEGHKKSTDMGPGLGLNASEVALDPDSLCGSENSSSNVAECSSTVSMHPKSNAFEVEEKGDPTESAVTELSKEERMSKDVTKRKGAVDVQEGRIDLAPSPINRENWIEKNFHEFEPIVKKMGAGFRDNYTVARTKTKHDMNLQTDLSQLMPENDNELEWMKDERLREIVFKVRDNEISGRDPFYEMAEQDKLEFFAGLERKVEQANSKLSNLHEWLHSNIENLDYGADGISLYDPPEKVVPRWKGPPVEKIPDILKSSTSQPEGLDVSQRVAKVNLMEQSSDNLSGSIQNLSLKDPRIAIEGSDGSVRAGKKSGKEYWQHTKKWSQGFLESYNAESDPEIKTVMKDMGKDLDRWITEKEIKEAAELMDKLPERGRQIIEEKLNRVKREMELFGPQAVASKYREYADEKEEDYLWWLDLPYVLCIELYTEEQGEEKVGFYSLEMAADLELEPKPYHVIAFEDAGDCKNMCYIIQAHLEMLGKGLAFVVAQPPKDAFREAKANDFSVTVIRRGELQLNVDQTLEEVEEVISEIGSKIYHDAIMKERSVDINAVMKGVFGLKKPMRRRRSKRTLKKWAKS</sequence>
<evidence type="ECO:0000313" key="3">
    <source>
        <dbReference type="Proteomes" id="UP001161247"/>
    </source>
</evidence>
<proteinExistence type="predicted"/>
<reference evidence="2" key="1">
    <citation type="submission" date="2023-03" db="EMBL/GenBank/DDBJ databases">
        <authorList>
            <person name="Julca I."/>
        </authorList>
    </citation>
    <scope>NUCLEOTIDE SEQUENCE</scope>
</reference>
<protein>
    <submittedName>
        <fullName evidence="2">OLC1v1038358C1</fullName>
    </submittedName>
</protein>
<keyword evidence="3" id="KW-1185">Reference proteome</keyword>
<name>A0AAV1CZI9_OLDCO</name>
<evidence type="ECO:0000256" key="1">
    <source>
        <dbReference type="SAM" id="MobiDB-lite"/>
    </source>
</evidence>
<dbReference type="AlphaFoldDB" id="A0AAV1CZI9"/>
<dbReference type="PANTHER" id="PTHR34962:SF1">
    <property type="entry name" value="EMBRYO DEFECTIVE 1703-RELATED"/>
    <property type="match status" value="1"/>
</dbReference>
<organism evidence="2 3">
    <name type="scientific">Oldenlandia corymbosa var. corymbosa</name>
    <dbReference type="NCBI Taxonomy" id="529605"/>
    <lineage>
        <taxon>Eukaryota</taxon>
        <taxon>Viridiplantae</taxon>
        <taxon>Streptophyta</taxon>
        <taxon>Embryophyta</taxon>
        <taxon>Tracheophyta</taxon>
        <taxon>Spermatophyta</taxon>
        <taxon>Magnoliopsida</taxon>
        <taxon>eudicotyledons</taxon>
        <taxon>Gunneridae</taxon>
        <taxon>Pentapetalae</taxon>
        <taxon>asterids</taxon>
        <taxon>lamiids</taxon>
        <taxon>Gentianales</taxon>
        <taxon>Rubiaceae</taxon>
        <taxon>Rubioideae</taxon>
        <taxon>Spermacoceae</taxon>
        <taxon>Hedyotis-Oldenlandia complex</taxon>
        <taxon>Oldenlandia</taxon>
    </lineage>
</organism>
<accession>A0AAV1CZI9</accession>
<dbReference type="EMBL" id="OX459121">
    <property type="protein sequence ID" value="CAI9101104.1"/>
    <property type="molecule type" value="Genomic_DNA"/>
</dbReference>